<protein>
    <submittedName>
        <fullName evidence="1">Uncharacterized protein</fullName>
    </submittedName>
</protein>
<name>A0A7W6NMU3_9HYPH</name>
<gene>
    <name evidence="1" type="ORF">GGR23_004226</name>
</gene>
<reference evidence="1 2" key="1">
    <citation type="submission" date="2020-08" db="EMBL/GenBank/DDBJ databases">
        <title>Genomic Encyclopedia of Type Strains, Phase IV (KMG-IV): sequencing the most valuable type-strain genomes for metagenomic binning, comparative biology and taxonomic classification.</title>
        <authorList>
            <person name="Goeker M."/>
        </authorList>
    </citation>
    <scope>NUCLEOTIDE SEQUENCE [LARGE SCALE GENOMIC DNA]</scope>
    <source>
        <strain evidence="1 2">DSM 29853</strain>
    </source>
</reference>
<evidence type="ECO:0000313" key="2">
    <source>
        <dbReference type="Proteomes" id="UP000528286"/>
    </source>
</evidence>
<sequence>MASLLKELSLAIGLLSSDDAQVALKEGWQGYVWRVRPVEHCAAPDERGFCTLLESRWDWKRDQHYVFAVKMDGEENRIETRVLLDNRDPDDDDHVCIAAVFYDRDDREVAVDFRHIYSVPGQKTGGEAVLMPMRPLKEATRVAIGSKQCDAAAEEDAALFASVRDKLGQK</sequence>
<dbReference type="EMBL" id="JACIEZ010000013">
    <property type="protein sequence ID" value="MBB4066999.1"/>
    <property type="molecule type" value="Genomic_DNA"/>
</dbReference>
<evidence type="ECO:0000313" key="1">
    <source>
        <dbReference type="EMBL" id="MBB4066999.1"/>
    </source>
</evidence>
<comment type="caution">
    <text evidence="1">The sequence shown here is derived from an EMBL/GenBank/DDBJ whole genome shotgun (WGS) entry which is preliminary data.</text>
</comment>
<dbReference type="RefSeq" id="WP_183368269.1">
    <property type="nucleotide sequence ID" value="NZ_JACIEZ010000013.1"/>
</dbReference>
<accession>A0A7W6NMU3</accession>
<dbReference type="AlphaFoldDB" id="A0A7W6NMU3"/>
<dbReference type="Proteomes" id="UP000528286">
    <property type="component" value="Unassembled WGS sequence"/>
</dbReference>
<keyword evidence="2" id="KW-1185">Reference proteome</keyword>
<organism evidence="1 2">
    <name type="scientific">Gellertiella hungarica</name>
    <dbReference type="NCBI Taxonomy" id="1572859"/>
    <lineage>
        <taxon>Bacteria</taxon>
        <taxon>Pseudomonadati</taxon>
        <taxon>Pseudomonadota</taxon>
        <taxon>Alphaproteobacteria</taxon>
        <taxon>Hyphomicrobiales</taxon>
        <taxon>Rhizobiaceae</taxon>
        <taxon>Gellertiella</taxon>
    </lineage>
</organism>
<proteinExistence type="predicted"/>